<dbReference type="AlphaFoldDB" id="A0A841RJY3"/>
<keyword evidence="18" id="KW-1185">Reference proteome</keyword>
<proteinExistence type="inferred from homology"/>
<keyword evidence="17" id="KW-0132">Cell division</keyword>
<evidence type="ECO:0000256" key="1">
    <source>
        <dbReference type="ARBA" id="ARBA00004167"/>
    </source>
</evidence>
<evidence type="ECO:0000259" key="16">
    <source>
        <dbReference type="Pfam" id="PF03717"/>
    </source>
</evidence>
<gene>
    <name evidence="17" type="ORF">GGQ92_000563</name>
</gene>
<sequence>MNQPIQLKKNRKQMKKKKSQIPLRLNILFIVIFLIFSLLIVQLGIVQILNGEEAQRQINATENTPSEKPVPRGKMYDNNYNIIVDNKPVKAITYTPPKNGESAKKRLELAEDLAKFVTVIKDKEELKEKITERDKKEYYYLLNNEEIQERLTEEESTLEGGELYQAQLDAITEADLETISWTDELLNMLAIKKELDAAYQLSPHVVVNEGITEEEYAQVAEHLSELPNIDVVVDWEREYNYEDTFRSFLGNISSSNEGIPRENSEFYLANGYTWNDRVGTSGLEQQYEHVLRGRKEKTQFTTDTQGNVIDSEIVAEGERGKDLVLTINMELQEEMDRIVEEELRAAINNSGNNNGYLEDAQAVIMNPQTGEILGMSAVHYDREKKEYSVQGHRTVYDSHMPGSSMKGATVLTGYATGVIDIGTYLDESGIKIAGTKEIKSHAYLGSALNDLQALEKSSNAYMMRIALRLSGASYVRDQPLRNFDFNSFQTMRNHYEQFGLGTKTGIDLPFEASGVIGTNPQAGNLLHLSFGQYDAYTTLQLAQYVSTIANDGYRVRPRLVKEIRDPVSTEGEIGPVVDSFEPEVLNKVGVDDKYIKRVQEGFRRVYTSGTAAGQWRGFPYPMAGKTGTAENPQYVVENGKVVRTTMTHNLTLVGYAPYDNPEMAFAVVVPKNGTSSSRNPIHHNIGKRITEAYFDLKNGKQQDNDEDDEE</sequence>
<comment type="caution">
    <text evidence="17">The sequence shown here is derived from an EMBL/GenBank/DDBJ whole genome shotgun (WGS) entry which is preliminary data.</text>
</comment>
<dbReference type="Gene3D" id="3.90.1310.10">
    <property type="entry name" value="Penicillin-binding protein 2a (Domain 2)"/>
    <property type="match status" value="1"/>
</dbReference>
<comment type="subcellular location">
    <subcellularLocation>
        <location evidence="2">Cell membrane</location>
    </subcellularLocation>
    <subcellularLocation>
        <location evidence="1">Membrane</location>
        <topology evidence="1">Single-pass membrane protein</topology>
    </subcellularLocation>
</comment>
<dbReference type="InterPro" id="IPR012338">
    <property type="entry name" value="Beta-lactam/transpept-like"/>
</dbReference>
<name>A0A841RJY3_9BACI</name>
<dbReference type="Pfam" id="PF03717">
    <property type="entry name" value="PBP_dimer"/>
    <property type="match status" value="1"/>
</dbReference>
<dbReference type="Pfam" id="PF00905">
    <property type="entry name" value="Transpeptidase"/>
    <property type="match status" value="1"/>
</dbReference>
<dbReference type="Gene3D" id="3.40.710.10">
    <property type="entry name" value="DD-peptidase/beta-lactamase superfamily"/>
    <property type="match status" value="1"/>
</dbReference>
<dbReference type="GO" id="GO:0009252">
    <property type="term" value="P:peptidoglycan biosynthetic process"/>
    <property type="evidence" value="ECO:0007669"/>
    <property type="project" value="UniProtKB-UniPathway"/>
</dbReference>
<keyword evidence="17" id="KW-0131">Cell cycle</keyword>
<keyword evidence="9" id="KW-0573">Peptidoglycan synthesis</keyword>
<evidence type="ECO:0000259" key="15">
    <source>
        <dbReference type="Pfam" id="PF00905"/>
    </source>
</evidence>
<dbReference type="SUPFAM" id="SSF56601">
    <property type="entry name" value="beta-lactamase/transpeptidase-like"/>
    <property type="match status" value="1"/>
</dbReference>
<dbReference type="EMBL" id="JACHON010000001">
    <property type="protein sequence ID" value="MBB6511796.1"/>
    <property type="molecule type" value="Genomic_DNA"/>
</dbReference>
<keyword evidence="6" id="KW-1003">Cell membrane</keyword>
<accession>A0A841RJY3</accession>
<dbReference type="Gene3D" id="1.10.10.1230">
    <property type="entry name" value="Penicillin-binding protein, N-terminal non-catalytic domain, head sub-domain"/>
    <property type="match status" value="1"/>
</dbReference>
<reference evidence="17 18" key="1">
    <citation type="submission" date="2020-08" db="EMBL/GenBank/DDBJ databases">
        <title>Genomic Encyclopedia of Type Strains, Phase IV (KMG-IV): sequencing the most valuable type-strain genomes for metagenomic binning, comparative biology and taxonomic classification.</title>
        <authorList>
            <person name="Goeker M."/>
        </authorList>
    </citation>
    <scope>NUCLEOTIDE SEQUENCE [LARGE SCALE GENOMIC DNA]</scope>
    <source>
        <strain evidence="17 18">DSM 11805</strain>
    </source>
</reference>
<dbReference type="GO" id="GO:0009002">
    <property type="term" value="F:serine-type D-Ala-D-Ala carboxypeptidase activity"/>
    <property type="evidence" value="ECO:0007669"/>
    <property type="project" value="UniProtKB-EC"/>
</dbReference>
<evidence type="ECO:0000256" key="2">
    <source>
        <dbReference type="ARBA" id="ARBA00004236"/>
    </source>
</evidence>
<feature type="domain" description="Penicillin-binding protein transpeptidase" evidence="15">
    <location>
        <begin position="362"/>
        <end position="685"/>
    </location>
</feature>
<evidence type="ECO:0000313" key="18">
    <source>
        <dbReference type="Proteomes" id="UP000572212"/>
    </source>
</evidence>
<comment type="pathway">
    <text evidence="3">Cell wall biogenesis; peptidoglycan biosynthesis.</text>
</comment>
<evidence type="ECO:0000256" key="9">
    <source>
        <dbReference type="ARBA" id="ARBA00022984"/>
    </source>
</evidence>
<evidence type="ECO:0000256" key="7">
    <source>
        <dbReference type="ARBA" id="ARBA00022692"/>
    </source>
</evidence>
<keyword evidence="12" id="KW-0961">Cell wall biogenesis/degradation</keyword>
<keyword evidence="7 14" id="KW-0812">Transmembrane</keyword>
<evidence type="ECO:0000256" key="11">
    <source>
        <dbReference type="ARBA" id="ARBA00023136"/>
    </source>
</evidence>
<dbReference type="RefSeq" id="WP_343068741.1">
    <property type="nucleotide sequence ID" value="NZ_BAAACU010000022.1"/>
</dbReference>
<dbReference type="GO" id="GO:0051301">
    <property type="term" value="P:cell division"/>
    <property type="evidence" value="ECO:0007669"/>
    <property type="project" value="UniProtKB-KW"/>
</dbReference>
<dbReference type="GO" id="GO:0005886">
    <property type="term" value="C:plasma membrane"/>
    <property type="evidence" value="ECO:0007669"/>
    <property type="project" value="UniProtKB-SubCell"/>
</dbReference>
<organism evidence="17 18">
    <name type="scientific">Gracilibacillus halotolerans</name>
    <dbReference type="NCBI Taxonomy" id="74386"/>
    <lineage>
        <taxon>Bacteria</taxon>
        <taxon>Bacillati</taxon>
        <taxon>Bacillota</taxon>
        <taxon>Bacilli</taxon>
        <taxon>Bacillales</taxon>
        <taxon>Bacillaceae</taxon>
        <taxon>Gracilibacillus</taxon>
    </lineage>
</organism>
<protein>
    <recommendedName>
        <fullName evidence="5">serine-type D-Ala-D-Ala carboxypeptidase</fullName>
        <ecNumber evidence="5">3.4.16.4</ecNumber>
    </recommendedName>
</protein>
<dbReference type="InterPro" id="IPR005311">
    <property type="entry name" value="PBP_dimer"/>
</dbReference>
<dbReference type="InterPro" id="IPR050515">
    <property type="entry name" value="Beta-lactam/transpept"/>
</dbReference>
<dbReference type="InterPro" id="IPR001460">
    <property type="entry name" value="PCN-bd_Tpept"/>
</dbReference>
<dbReference type="UniPathway" id="UPA00219"/>
<evidence type="ECO:0000313" key="17">
    <source>
        <dbReference type="EMBL" id="MBB6511796.1"/>
    </source>
</evidence>
<dbReference type="SUPFAM" id="SSF56519">
    <property type="entry name" value="Penicillin binding protein dimerisation domain"/>
    <property type="match status" value="1"/>
</dbReference>
<evidence type="ECO:0000256" key="3">
    <source>
        <dbReference type="ARBA" id="ARBA00004752"/>
    </source>
</evidence>
<evidence type="ECO:0000256" key="6">
    <source>
        <dbReference type="ARBA" id="ARBA00022475"/>
    </source>
</evidence>
<evidence type="ECO:0000256" key="4">
    <source>
        <dbReference type="ARBA" id="ARBA00007171"/>
    </source>
</evidence>
<dbReference type="Proteomes" id="UP000572212">
    <property type="component" value="Unassembled WGS sequence"/>
</dbReference>
<evidence type="ECO:0000256" key="13">
    <source>
        <dbReference type="ARBA" id="ARBA00034000"/>
    </source>
</evidence>
<evidence type="ECO:0000256" key="10">
    <source>
        <dbReference type="ARBA" id="ARBA00022989"/>
    </source>
</evidence>
<feature type="domain" description="Penicillin-binding protein dimerisation" evidence="16">
    <location>
        <begin position="68"/>
        <end position="311"/>
    </location>
</feature>
<evidence type="ECO:0000256" key="12">
    <source>
        <dbReference type="ARBA" id="ARBA00023316"/>
    </source>
</evidence>
<dbReference type="InterPro" id="IPR036138">
    <property type="entry name" value="PBP_dimer_sf"/>
</dbReference>
<dbReference type="GO" id="GO:0071972">
    <property type="term" value="F:peptidoglycan L,D-transpeptidase activity"/>
    <property type="evidence" value="ECO:0007669"/>
    <property type="project" value="TreeGrafter"/>
</dbReference>
<evidence type="ECO:0000256" key="5">
    <source>
        <dbReference type="ARBA" id="ARBA00012448"/>
    </source>
</evidence>
<keyword evidence="10 14" id="KW-1133">Transmembrane helix</keyword>
<evidence type="ECO:0000256" key="14">
    <source>
        <dbReference type="SAM" id="Phobius"/>
    </source>
</evidence>
<dbReference type="GO" id="GO:0008658">
    <property type="term" value="F:penicillin binding"/>
    <property type="evidence" value="ECO:0007669"/>
    <property type="project" value="InterPro"/>
</dbReference>
<dbReference type="GO" id="GO:0071555">
    <property type="term" value="P:cell wall organization"/>
    <property type="evidence" value="ECO:0007669"/>
    <property type="project" value="UniProtKB-KW"/>
</dbReference>
<evidence type="ECO:0000256" key="8">
    <source>
        <dbReference type="ARBA" id="ARBA00022960"/>
    </source>
</evidence>
<dbReference type="GO" id="GO:0008360">
    <property type="term" value="P:regulation of cell shape"/>
    <property type="evidence" value="ECO:0007669"/>
    <property type="project" value="UniProtKB-KW"/>
</dbReference>
<keyword evidence="11 14" id="KW-0472">Membrane</keyword>
<comment type="similarity">
    <text evidence="4">Belongs to the transpeptidase family.</text>
</comment>
<feature type="transmembrane region" description="Helical" evidence="14">
    <location>
        <begin position="21"/>
        <end position="45"/>
    </location>
</feature>
<comment type="catalytic activity">
    <reaction evidence="13">
        <text>Preferential cleavage: (Ac)2-L-Lys-D-Ala-|-D-Ala. Also transpeptidation of peptidyl-alanyl moieties that are N-acyl substituents of D-alanine.</text>
        <dbReference type="EC" id="3.4.16.4"/>
    </reaction>
</comment>
<dbReference type="EC" id="3.4.16.4" evidence="5"/>
<keyword evidence="8" id="KW-0133">Cell shape</keyword>
<dbReference type="PANTHER" id="PTHR30627:SF2">
    <property type="entry name" value="PEPTIDOGLYCAN D,D-TRANSPEPTIDASE MRDA"/>
    <property type="match status" value="1"/>
</dbReference>
<dbReference type="PANTHER" id="PTHR30627">
    <property type="entry name" value="PEPTIDOGLYCAN D,D-TRANSPEPTIDASE"/>
    <property type="match status" value="1"/>
</dbReference>